<feature type="compositionally biased region" description="Polar residues" evidence="7">
    <location>
        <begin position="909"/>
        <end position="925"/>
    </location>
</feature>
<feature type="compositionally biased region" description="Low complexity" evidence="7">
    <location>
        <begin position="894"/>
        <end position="907"/>
    </location>
</feature>
<dbReference type="GO" id="GO:0032259">
    <property type="term" value="P:methylation"/>
    <property type="evidence" value="ECO:0007669"/>
    <property type="project" value="UniProtKB-KW"/>
</dbReference>
<feature type="compositionally biased region" description="Basic and acidic residues" evidence="7">
    <location>
        <begin position="978"/>
        <end position="1023"/>
    </location>
</feature>
<dbReference type="SUPFAM" id="SSF82199">
    <property type="entry name" value="SET domain"/>
    <property type="match status" value="1"/>
</dbReference>
<dbReference type="Proteomes" id="UP000223968">
    <property type="component" value="Unassembled WGS sequence"/>
</dbReference>
<sequence length="1023" mass="116892">MAASGETVFNTLPPEGTVRPAYFPPRPDLFDEVDWGNFPTQQEAEKAYRLWSVQDHCLGDENNRLRSSQATETETDDVRATQNCLARNVYENILQSHLFPLRPTEWRANAQYRHIPGTDTYEPLSYGDIFGPDDPHGNGTVKPPSPPVLVNGHNVLTDKFWTKVRLQAQLRSRRLDPVGLVANLRRRLYDYELAKREKQTYQDGLLPREDLSEWGISRKNDYMIKISSQGVLQPLDIYTWAIMLSPYNPAYWTSRAFLHYQMGHFDLALGDAYRAQLLCEVLVNPHARNRQPGLYARIWDAVEKHILQISRINGKLAPEVQLLRNSNGVNYFIPTVRKAIHHIISLSLLGLRCWSDYEAMEKHLTTRLVMPDRDATAIMERWDGLKAFVATKKANKERQSDEYFFETNCGRVLMQDYPYSAKDVNRAAQKFKRKITEDFIGRSQLFNPNAMITVDKDIDGDLSVYASRDIEKGDIIYIDEPSIRGHLQDSRRDEHMQQHCENCKREIPQGLLGLTKQTWTTVPRDLTRAVCDCFNLSEPFYWCYPPSEEEEFGLGVGEAGPSGRVTRSRTAALHSRGESRGIGSGAGPSKKRKRKEAASLESEILERPAKKLHSCLEIGRSLYHFRACGKDWKWLHDSMRPNYSTRGNGPLEHNQYLACTHESHGTQLSLLLREVFDVTLHRRKVDNRPNLLAHEIDELLPLFEGEDGHLFPFSFSANIKVPFDILMCLGVNIFRDLTFDTWVIQTVLRKLLPNVIPWDMDRRGNADTPETAVVKSQRRDMSGTPCLNRPKKLDPTFKNLYLFPGMSFFNHSCLGSGNALWDWDSVIPNRIIVYASTDIRAGDEVRLQYHNHYMGTRSAYRLFQSNCTCARCADEFPSGNNSSGFYHNSNDYGSSSSKDSPSLQPSPNRDPSNGSGTRDNGQPSGSPGHKAAGKSASNDGDNNNDAADRPENPRRRISADENYDEETASSDSTEVLDEPLRMDGDQRRPRVKWAGKEVTAETYRRYERERERKQRLQQSRTRD</sequence>
<evidence type="ECO:0000256" key="7">
    <source>
        <dbReference type="SAM" id="MobiDB-lite"/>
    </source>
</evidence>
<evidence type="ECO:0000313" key="9">
    <source>
        <dbReference type="EMBL" id="PGH02099.1"/>
    </source>
</evidence>
<feature type="region of interest" description="Disordered" evidence="7">
    <location>
        <begin position="571"/>
        <end position="600"/>
    </location>
</feature>
<dbReference type="EMBL" id="PDNB01000163">
    <property type="protein sequence ID" value="PGH02099.1"/>
    <property type="molecule type" value="Genomic_DNA"/>
</dbReference>
<evidence type="ECO:0000256" key="4">
    <source>
        <dbReference type="ARBA" id="ARBA00042380"/>
    </source>
</evidence>
<dbReference type="Gene3D" id="2.170.270.10">
    <property type="entry name" value="SET domain"/>
    <property type="match status" value="1"/>
</dbReference>
<feature type="compositionally biased region" description="Low complexity" evidence="7">
    <location>
        <begin position="935"/>
        <end position="945"/>
    </location>
</feature>
<evidence type="ECO:0000259" key="8">
    <source>
        <dbReference type="PROSITE" id="PS50280"/>
    </source>
</evidence>
<accession>A0A2B7WZQ1</accession>
<dbReference type="STRING" id="1447875.A0A2B7WZQ1"/>
<dbReference type="GO" id="GO:0045814">
    <property type="term" value="P:negative regulation of gene expression, epigenetic"/>
    <property type="evidence" value="ECO:0007669"/>
    <property type="project" value="TreeGrafter"/>
</dbReference>
<dbReference type="GO" id="GO:0042799">
    <property type="term" value="F:histone H4K20 methyltransferase activity"/>
    <property type="evidence" value="ECO:0007669"/>
    <property type="project" value="TreeGrafter"/>
</dbReference>
<dbReference type="PANTHER" id="PTHR46402:SF2">
    <property type="entry name" value="HISTONE-LYSINE N-TRIMETHYLTRANSFERASE SMYD5"/>
    <property type="match status" value="1"/>
</dbReference>
<dbReference type="InterPro" id="IPR046341">
    <property type="entry name" value="SET_dom_sf"/>
</dbReference>
<proteinExistence type="predicted"/>
<evidence type="ECO:0000256" key="2">
    <source>
        <dbReference type="ARBA" id="ARBA00022679"/>
    </source>
</evidence>
<dbReference type="OrthoDB" id="438641at2759"/>
<feature type="domain" description="SET" evidence="8">
    <location>
        <begin position="429"/>
        <end position="850"/>
    </location>
</feature>
<evidence type="ECO:0000256" key="1">
    <source>
        <dbReference type="ARBA" id="ARBA00022603"/>
    </source>
</evidence>
<keyword evidence="1" id="KW-0489">Methyltransferase</keyword>
<dbReference type="PROSITE" id="PS50280">
    <property type="entry name" value="SET"/>
    <property type="match status" value="1"/>
</dbReference>
<keyword evidence="10" id="KW-1185">Reference proteome</keyword>
<dbReference type="InterPro" id="IPR001214">
    <property type="entry name" value="SET_dom"/>
</dbReference>
<keyword evidence="2" id="KW-0808">Transferase</keyword>
<dbReference type="AlphaFoldDB" id="A0A2B7WZQ1"/>
<keyword evidence="3" id="KW-0949">S-adenosyl-L-methionine</keyword>
<protein>
    <recommendedName>
        <fullName evidence="5">Histone-lysine N-methyltransferase SET5</fullName>
    </recommendedName>
    <alternativeName>
        <fullName evidence="4">SET domain-containing protein 5</fullName>
    </alternativeName>
</protein>
<evidence type="ECO:0000256" key="3">
    <source>
        <dbReference type="ARBA" id="ARBA00022691"/>
    </source>
</evidence>
<comment type="caution">
    <text evidence="9">The sequence shown here is derived from an EMBL/GenBank/DDBJ whole genome shotgun (WGS) entry which is preliminary data.</text>
</comment>
<evidence type="ECO:0000256" key="6">
    <source>
        <dbReference type="ARBA" id="ARBA00048619"/>
    </source>
</evidence>
<feature type="compositionally biased region" description="Basic and acidic residues" evidence="7">
    <location>
        <begin position="946"/>
        <end position="959"/>
    </location>
</feature>
<evidence type="ECO:0000256" key="5">
    <source>
        <dbReference type="ARBA" id="ARBA00044528"/>
    </source>
</evidence>
<name>A0A2B7WZQ1_9EURO</name>
<organism evidence="9 10">
    <name type="scientific">Helicocarpus griseus UAMH5409</name>
    <dbReference type="NCBI Taxonomy" id="1447875"/>
    <lineage>
        <taxon>Eukaryota</taxon>
        <taxon>Fungi</taxon>
        <taxon>Dikarya</taxon>
        <taxon>Ascomycota</taxon>
        <taxon>Pezizomycotina</taxon>
        <taxon>Eurotiomycetes</taxon>
        <taxon>Eurotiomycetidae</taxon>
        <taxon>Onygenales</taxon>
        <taxon>Ajellomycetaceae</taxon>
        <taxon>Helicocarpus</taxon>
    </lineage>
</organism>
<reference evidence="9 10" key="1">
    <citation type="submission" date="2017-10" db="EMBL/GenBank/DDBJ databases">
        <title>Comparative genomics in systemic dimorphic fungi from Ajellomycetaceae.</title>
        <authorList>
            <person name="Munoz J.F."/>
            <person name="Mcewen J.G."/>
            <person name="Clay O.K."/>
            <person name="Cuomo C.A."/>
        </authorList>
    </citation>
    <scope>NUCLEOTIDE SEQUENCE [LARGE SCALE GENOMIC DNA]</scope>
    <source>
        <strain evidence="9 10">UAMH5409</strain>
    </source>
</reference>
<feature type="region of interest" description="Disordered" evidence="7">
    <location>
        <begin position="887"/>
        <end position="1023"/>
    </location>
</feature>
<comment type="catalytic activity">
    <reaction evidence="6">
        <text>L-lysyl-[histone] + S-adenosyl-L-methionine = N(6)-methyl-L-lysyl-[histone] + S-adenosyl-L-homocysteine + H(+)</text>
        <dbReference type="Rhea" id="RHEA:10024"/>
        <dbReference type="Rhea" id="RHEA-COMP:9845"/>
        <dbReference type="Rhea" id="RHEA-COMP:9846"/>
        <dbReference type="ChEBI" id="CHEBI:15378"/>
        <dbReference type="ChEBI" id="CHEBI:29969"/>
        <dbReference type="ChEBI" id="CHEBI:57856"/>
        <dbReference type="ChEBI" id="CHEBI:59789"/>
        <dbReference type="ChEBI" id="CHEBI:61929"/>
    </reaction>
    <physiologicalReaction direction="left-to-right" evidence="6">
        <dbReference type="Rhea" id="RHEA:10025"/>
    </physiologicalReaction>
</comment>
<evidence type="ECO:0000313" key="10">
    <source>
        <dbReference type="Proteomes" id="UP000223968"/>
    </source>
</evidence>
<gene>
    <name evidence="9" type="ORF">AJ79_07736</name>
</gene>
<dbReference type="PANTHER" id="PTHR46402">
    <property type="entry name" value="SET AND MYND DOMAIN-CONTAINING PROTEIN 5"/>
    <property type="match status" value="1"/>
</dbReference>